<dbReference type="Gene3D" id="3.90.1200.10">
    <property type="match status" value="1"/>
</dbReference>
<proteinExistence type="predicted"/>
<name>A0A382K1C1_9ZZZZ</name>
<gene>
    <name evidence="1" type="ORF">METZ01_LOCUS269751</name>
</gene>
<feature type="non-terminal residue" evidence="1">
    <location>
        <position position="1"/>
    </location>
</feature>
<dbReference type="EMBL" id="UINC01077096">
    <property type="protein sequence ID" value="SVC16897.1"/>
    <property type="molecule type" value="Genomic_DNA"/>
</dbReference>
<organism evidence="1">
    <name type="scientific">marine metagenome</name>
    <dbReference type="NCBI Taxonomy" id="408172"/>
    <lineage>
        <taxon>unclassified sequences</taxon>
        <taxon>metagenomes</taxon>
        <taxon>ecological metagenomes</taxon>
    </lineage>
</organism>
<protein>
    <recommendedName>
        <fullName evidence="2">Aminoglycoside phosphotransferase domain-containing protein</fullName>
    </recommendedName>
</protein>
<dbReference type="InterPro" id="IPR011009">
    <property type="entry name" value="Kinase-like_dom_sf"/>
</dbReference>
<dbReference type="SUPFAM" id="SSF56112">
    <property type="entry name" value="Protein kinase-like (PK-like)"/>
    <property type="match status" value="1"/>
</dbReference>
<sequence length="232" mass="26644">GRPFSSSDLNEDSILSAASFFSSINNNEFIGNAQQLDFASEAFLDLDKSIQQIDERIETLKASTKQQSQSMEASKFLIDLQNVWGNLKLDLRLNRDFIMQNNALCVSPSDFGFHNTLVKNGQLFFVDFEYAGRDDPAKFIADFFIQPEIKVDVGYMQLFADKALDFSDNKEIIISRAIKLFPMFQVKWCCIIMNEFLPETAQRRMFSNPELDIQESKYKQLEKAKALLLEIN</sequence>
<evidence type="ECO:0000313" key="1">
    <source>
        <dbReference type="EMBL" id="SVC16897.1"/>
    </source>
</evidence>
<reference evidence="1" key="1">
    <citation type="submission" date="2018-05" db="EMBL/GenBank/DDBJ databases">
        <authorList>
            <person name="Lanie J.A."/>
            <person name="Ng W.-L."/>
            <person name="Kazmierczak K.M."/>
            <person name="Andrzejewski T.M."/>
            <person name="Davidsen T.M."/>
            <person name="Wayne K.J."/>
            <person name="Tettelin H."/>
            <person name="Glass J.I."/>
            <person name="Rusch D."/>
            <person name="Podicherti R."/>
            <person name="Tsui H.-C.T."/>
            <person name="Winkler M.E."/>
        </authorList>
    </citation>
    <scope>NUCLEOTIDE SEQUENCE</scope>
</reference>
<accession>A0A382K1C1</accession>
<evidence type="ECO:0008006" key="2">
    <source>
        <dbReference type="Google" id="ProtNLM"/>
    </source>
</evidence>
<dbReference type="AlphaFoldDB" id="A0A382K1C1"/>